<comment type="caution">
    <text evidence="2">The sequence shown here is derived from an EMBL/GenBank/DDBJ whole genome shotgun (WGS) entry which is preliminary data.</text>
</comment>
<name>A0ABT9RV48_9MICC</name>
<evidence type="ECO:0000313" key="2">
    <source>
        <dbReference type="EMBL" id="MDP9889098.1"/>
    </source>
</evidence>
<dbReference type="EMBL" id="JAUSRE010000013">
    <property type="protein sequence ID" value="MDP9889098.1"/>
    <property type="molecule type" value="Genomic_DNA"/>
</dbReference>
<keyword evidence="3" id="KW-1185">Reference proteome</keyword>
<sequence length="135" mass="14881">MKAGNSSSEAEIRDLEDQRYKAILTGDLAAFSALCHPDLIYTHSNGDRDSLESYVKKCEAGFYRYHQIEHPIERIVATDVVAVVAGGMRASLTAGGKELELDNSCLAVWVKENSRWKFLAYQPTVLPIDSSVSAT</sequence>
<proteinExistence type="predicted"/>
<dbReference type="RefSeq" id="WP_307308930.1">
    <property type="nucleotide sequence ID" value="NZ_JAUSRE010000013.1"/>
</dbReference>
<dbReference type="Proteomes" id="UP001226577">
    <property type="component" value="Unassembled WGS sequence"/>
</dbReference>
<organism evidence="2 3">
    <name type="scientific">Pseudarthrobacter enclensis</name>
    <dbReference type="NCBI Taxonomy" id="993070"/>
    <lineage>
        <taxon>Bacteria</taxon>
        <taxon>Bacillati</taxon>
        <taxon>Actinomycetota</taxon>
        <taxon>Actinomycetes</taxon>
        <taxon>Micrococcales</taxon>
        <taxon>Micrococcaceae</taxon>
        <taxon>Pseudarthrobacter</taxon>
    </lineage>
</organism>
<dbReference type="SUPFAM" id="SSF54427">
    <property type="entry name" value="NTF2-like"/>
    <property type="match status" value="1"/>
</dbReference>
<protein>
    <submittedName>
        <fullName evidence="2">Ketosteroid isomerase-like protein</fullName>
    </submittedName>
</protein>
<dbReference type="InterPro" id="IPR027843">
    <property type="entry name" value="DUF4440"/>
</dbReference>
<dbReference type="Gene3D" id="3.10.450.50">
    <property type="match status" value="1"/>
</dbReference>
<reference evidence="2 3" key="1">
    <citation type="submission" date="2023-07" db="EMBL/GenBank/DDBJ databases">
        <title>Sorghum-associated microbial communities from plants grown in Nebraska, USA.</title>
        <authorList>
            <person name="Schachtman D."/>
        </authorList>
    </citation>
    <scope>NUCLEOTIDE SEQUENCE [LARGE SCALE GENOMIC DNA]</scope>
    <source>
        <strain evidence="2 3">CC222</strain>
    </source>
</reference>
<evidence type="ECO:0000313" key="3">
    <source>
        <dbReference type="Proteomes" id="UP001226577"/>
    </source>
</evidence>
<dbReference type="InterPro" id="IPR032710">
    <property type="entry name" value="NTF2-like_dom_sf"/>
</dbReference>
<feature type="domain" description="DUF4440" evidence="1">
    <location>
        <begin position="12"/>
        <end position="117"/>
    </location>
</feature>
<gene>
    <name evidence="2" type="ORF">J2X98_002696</name>
</gene>
<dbReference type="Pfam" id="PF14534">
    <property type="entry name" value="DUF4440"/>
    <property type="match status" value="1"/>
</dbReference>
<evidence type="ECO:0000259" key="1">
    <source>
        <dbReference type="Pfam" id="PF14534"/>
    </source>
</evidence>
<accession>A0ABT9RV48</accession>